<dbReference type="Proteomes" id="UP001212841">
    <property type="component" value="Unassembled WGS sequence"/>
</dbReference>
<dbReference type="PANTHER" id="PTHR15955:SF8">
    <property type="entry name" value="RWD DOMAIN-CONTAINING PROTEIN 2B-RELATED"/>
    <property type="match status" value="1"/>
</dbReference>
<dbReference type="InterPro" id="IPR010541">
    <property type="entry name" value="Prp3_C"/>
</dbReference>
<dbReference type="InterPro" id="IPR006575">
    <property type="entry name" value="RWD_dom"/>
</dbReference>
<organism evidence="3 4">
    <name type="scientific">Rhizophlyctis rosea</name>
    <dbReference type="NCBI Taxonomy" id="64517"/>
    <lineage>
        <taxon>Eukaryota</taxon>
        <taxon>Fungi</taxon>
        <taxon>Fungi incertae sedis</taxon>
        <taxon>Chytridiomycota</taxon>
        <taxon>Chytridiomycota incertae sedis</taxon>
        <taxon>Chytridiomycetes</taxon>
        <taxon>Rhizophlyctidales</taxon>
        <taxon>Rhizophlyctidaceae</taxon>
        <taxon>Rhizophlyctis</taxon>
    </lineage>
</organism>
<gene>
    <name evidence="3" type="primary">RWDD2B</name>
    <name evidence="3" type="ORF">HK097_010497</name>
</gene>
<comment type="caution">
    <text evidence="3">The sequence shown here is derived from an EMBL/GenBank/DDBJ whole genome shotgun (WGS) entry which is preliminary data.</text>
</comment>
<proteinExistence type="predicted"/>
<name>A0AAD5X2I0_9FUNG</name>
<feature type="region of interest" description="Disordered" evidence="1">
    <location>
        <begin position="1"/>
        <end position="25"/>
    </location>
</feature>
<dbReference type="PROSITE" id="PS50908">
    <property type="entry name" value="RWD"/>
    <property type="match status" value="1"/>
</dbReference>
<dbReference type="Pfam" id="PF05773">
    <property type="entry name" value="RWD"/>
    <property type="match status" value="1"/>
</dbReference>
<evidence type="ECO:0000256" key="1">
    <source>
        <dbReference type="SAM" id="MobiDB-lite"/>
    </source>
</evidence>
<keyword evidence="4" id="KW-1185">Reference proteome</keyword>
<protein>
    <submittedName>
        <fullName evidence="3">RWD domain-containing protein 2B</fullName>
    </submittedName>
</protein>
<feature type="domain" description="RWD" evidence="2">
    <location>
        <begin position="325"/>
        <end position="466"/>
    </location>
</feature>
<feature type="region of interest" description="Disordered" evidence="1">
    <location>
        <begin position="115"/>
        <end position="135"/>
    </location>
</feature>
<dbReference type="Pfam" id="PF06544">
    <property type="entry name" value="Prp3_C"/>
    <property type="match status" value="1"/>
</dbReference>
<dbReference type="Gene3D" id="3.10.110.10">
    <property type="entry name" value="Ubiquitin Conjugating Enzyme"/>
    <property type="match status" value="1"/>
</dbReference>
<dbReference type="EMBL" id="JADGJD010000783">
    <property type="protein sequence ID" value="KAJ3048486.1"/>
    <property type="molecule type" value="Genomic_DNA"/>
</dbReference>
<reference evidence="3" key="1">
    <citation type="submission" date="2020-05" db="EMBL/GenBank/DDBJ databases">
        <title>Phylogenomic resolution of chytrid fungi.</title>
        <authorList>
            <person name="Stajich J.E."/>
            <person name="Amses K."/>
            <person name="Simmons R."/>
            <person name="Seto K."/>
            <person name="Myers J."/>
            <person name="Bonds A."/>
            <person name="Quandt C.A."/>
            <person name="Barry K."/>
            <person name="Liu P."/>
            <person name="Grigoriev I."/>
            <person name="Longcore J.E."/>
            <person name="James T.Y."/>
        </authorList>
    </citation>
    <scope>NUCLEOTIDE SEQUENCE</scope>
    <source>
        <strain evidence="3">JEL0318</strain>
    </source>
</reference>
<feature type="region of interest" description="Disordered" evidence="1">
    <location>
        <begin position="156"/>
        <end position="216"/>
    </location>
</feature>
<feature type="compositionally biased region" description="Pro residues" evidence="1">
    <location>
        <begin position="115"/>
        <end position="124"/>
    </location>
</feature>
<dbReference type="InterPro" id="IPR059181">
    <property type="entry name" value="RWDD2A-B_C"/>
</dbReference>
<evidence type="ECO:0000313" key="4">
    <source>
        <dbReference type="Proteomes" id="UP001212841"/>
    </source>
</evidence>
<accession>A0AAD5X2I0</accession>
<dbReference type="InterPro" id="IPR016135">
    <property type="entry name" value="UBQ-conjugating_enzyme/RWD"/>
</dbReference>
<evidence type="ECO:0000259" key="2">
    <source>
        <dbReference type="PROSITE" id="PS50908"/>
    </source>
</evidence>
<sequence length="617" mass="69580">MNPQPPKKWKPGRIVKFPNQPTAEPTRECTECARDLPLNRYSKRQRHEEYPRCQDCVSGSLAAIDAQREERAAAQSLEWQSQKLPKYSYRGRSSPTKWAGGEFVAESWVEKAVSPIPPSAPPVKPAETQKQPEEPVIPPAREVPIFTPRRVELNRESPQKKNAIEGPWRPPMIQPPTESGRQSPEKKQGMESNWRKNLKPPTAPHLKTPKTTNPPMDAIRIRLPRMESESTQIEAFVPSLRGYKNHKTFGIDLMVWFRAIAAATSALLTLQNPPWSIQNCDYPQPRDEGEIVEESGGGDKASEAAEVVGKVNEEREVRNRSRQLQEIYVLKHMFLEGEFEEISNGITQAAEAFSNDDSDRFARELMISGVAPGFRIRLLKSALDCENGEFFDRLEPCYLRYKLPTNYPEQVPECRLECGIEFPQVSMHVNKAIADFLPTVSVDDTGQLEHCLFELFQVAKEALQSFVNGQPKLAAAEGGTVESGGVEGGEGMEEEVVEEVEAGRLLLWSHHIKNVNKRKTILELASELELGVLSKVGEPGFILVEGENDRVQEYETRIKSLRWQAIRNRAEEYNVLPVEEKTKRGAQKALDGWRMMKDGNGKVASVEVDSMSGFTER</sequence>
<dbReference type="AlphaFoldDB" id="A0AAD5X2I0"/>
<feature type="region of interest" description="Disordered" evidence="1">
    <location>
        <begin position="288"/>
        <end position="308"/>
    </location>
</feature>
<dbReference type="SUPFAM" id="SSF54495">
    <property type="entry name" value="UBC-like"/>
    <property type="match status" value="1"/>
</dbReference>
<dbReference type="PANTHER" id="PTHR15955">
    <property type="entry name" value="RWD DOMAIN CONTAINING PROTEIN 2"/>
    <property type="match status" value="1"/>
</dbReference>
<dbReference type="InterPro" id="IPR017359">
    <property type="entry name" value="Phi-like"/>
</dbReference>
<dbReference type="CDD" id="cd24163">
    <property type="entry name" value="RWDD2_C"/>
    <property type="match status" value="1"/>
</dbReference>
<evidence type="ECO:0000313" key="3">
    <source>
        <dbReference type="EMBL" id="KAJ3048486.1"/>
    </source>
</evidence>